<feature type="region of interest" description="Disordered" evidence="1">
    <location>
        <begin position="112"/>
        <end position="171"/>
    </location>
</feature>
<feature type="compositionally biased region" description="Pro residues" evidence="1">
    <location>
        <begin position="17"/>
        <end position="30"/>
    </location>
</feature>
<dbReference type="EMBL" id="ML769824">
    <property type="protein sequence ID" value="KAE9387093.1"/>
    <property type="molecule type" value="Genomic_DNA"/>
</dbReference>
<evidence type="ECO:0000313" key="3">
    <source>
        <dbReference type="Proteomes" id="UP000799118"/>
    </source>
</evidence>
<evidence type="ECO:0000256" key="1">
    <source>
        <dbReference type="SAM" id="MobiDB-lite"/>
    </source>
</evidence>
<proteinExistence type="predicted"/>
<accession>A0A6A4GP19</accession>
<sequence length="171" mass="18855">MPRGTTGGKPPCKKPRSPLPPSSPPPPSSPTPLESPESDKEIVPASDDTEVEMNRNEASALLSMHQRDLSQLTNPVAKADCERLWQALPNYPRPGQLVEHWNQVDALIKADSNSNATEFPSVPTSSSAPENIREAQSLRRREKRRAGPNESTRVLRSQKGKEKNAHLPRTN</sequence>
<dbReference type="Proteomes" id="UP000799118">
    <property type="component" value="Unassembled WGS sequence"/>
</dbReference>
<dbReference type="AlphaFoldDB" id="A0A6A4GP19"/>
<feature type="region of interest" description="Disordered" evidence="1">
    <location>
        <begin position="1"/>
        <end position="50"/>
    </location>
</feature>
<feature type="compositionally biased region" description="Polar residues" evidence="1">
    <location>
        <begin position="112"/>
        <end position="129"/>
    </location>
</feature>
<name>A0A6A4GP19_9AGAR</name>
<reference evidence="2" key="1">
    <citation type="journal article" date="2019" name="Environ. Microbiol.">
        <title>Fungal ecological strategies reflected in gene transcription - a case study of two litter decomposers.</title>
        <authorList>
            <person name="Barbi F."/>
            <person name="Kohler A."/>
            <person name="Barry K."/>
            <person name="Baskaran P."/>
            <person name="Daum C."/>
            <person name="Fauchery L."/>
            <person name="Ihrmark K."/>
            <person name="Kuo A."/>
            <person name="LaButti K."/>
            <person name="Lipzen A."/>
            <person name="Morin E."/>
            <person name="Grigoriev I.V."/>
            <person name="Henrissat B."/>
            <person name="Lindahl B."/>
            <person name="Martin F."/>
        </authorList>
    </citation>
    <scope>NUCLEOTIDE SEQUENCE</scope>
    <source>
        <strain evidence="2">JB14</strain>
    </source>
</reference>
<organism evidence="2 3">
    <name type="scientific">Gymnopus androsaceus JB14</name>
    <dbReference type="NCBI Taxonomy" id="1447944"/>
    <lineage>
        <taxon>Eukaryota</taxon>
        <taxon>Fungi</taxon>
        <taxon>Dikarya</taxon>
        <taxon>Basidiomycota</taxon>
        <taxon>Agaricomycotina</taxon>
        <taxon>Agaricomycetes</taxon>
        <taxon>Agaricomycetidae</taxon>
        <taxon>Agaricales</taxon>
        <taxon>Marasmiineae</taxon>
        <taxon>Omphalotaceae</taxon>
        <taxon>Gymnopus</taxon>
    </lineage>
</organism>
<gene>
    <name evidence="2" type="ORF">BT96DRAFT_948633</name>
</gene>
<protein>
    <submittedName>
        <fullName evidence="2">Uncharacterized protein</fullName>
    </submittedName>
</protein>
<evidence type="ECO:0000313" key="2">
    <source>
        <dbReference type="EMBL" id="KAE9387093.1"/>
    </source>
</evidence>
<keyword evidence="3" id="KW-1185">Reference proteome</keyword>